<dbReference type="GO" id="GO:0016747">
    <property type="term" value="F:acyltransferase activity, transferring groups other than amino-acyl groups"/>
    <property type="evidence" value="ECO:0007669"/>
    <property type="project" value="InterPro"/>
</dbReference>
<feature type="domain" description="N-acetyltransferase" evidence="1">
    <location>
        <begin position="1"/>
        <end position="93"/>
    </location>
</feature>
<dbReference type="AlphaFoldDB" id="A0A935C7U0"/>
<dbReference type="PANTHER" id="PTHR31435:SF10">
    <property type="entry name" value="BSR4717 PROTEIN"/>
    <property type="match status" value="1"/>
</dbReference>
<dbReference type="InterPro" id="IPR031165">
    <property type="entry name" value="GNAT_YJDJ"/>
</dbReference>
<reference evidence="3" key="1">
    <citation type="submission" date="2021-01" db="EMBL/GenBank/DDBJ databases">
        <title>Marivirga aurantiaca sp. nov., isolated from intertidal surface sediments.</title>
        <authorList>
            <person name="Zhang M."/>
        </authorList>
    </citation>
    <scope>NUCLEOTIDE SEQUENCE</scope>
    <source>
        <strain evidence="3">S37H4</strain>
    </source>
</reference>
<dbReference type="CDD" id="cd04301">
    <property type="entry name" value="NAT_SF"/>
    <property type="match status" value="1"/>
</dbReference>
<dbReference type="InterPro" id="IPR045057">
    <property type="entry name" value="Gcn5-rel_NAT"/>
</dbReference>
<dbReference type="InterPro" id="IPR000182">
    <property type="entry name" value="GNAT_dom"/>
</dbReference>
<name>A0A935C7U0_9BACT</name>
<protein>
    <submittedName>
        <fullName evidence="3">N-acetyltransferase</fullName>
    </submittedName>
</protein>
<sequence>MKIEREDNGKKGRYVIYYHDEFAGEMTFTWAGKTQFIIDHTGVEEKFAGKGLGKKLVMRSVEYARENNLKIIPLCPFAKKVFDTTEEIQDVRS</sequence>
<dbReference type="SUPFAM" id="SSF55729">
    <property type="entry name" value="Acyl-CoA N-acyltransferases (Nat)"/>
    <property type="match status" value="1"/>
</dbReference>
<evidence type="ECO:0000313" key="3">
    <source>
        <dbReference type="EMBL" id="MBK6265120.1"/>
    </source>
</evidence>
<evidence type="ECO:0000259" key="1">
    <source>
        <dbReference type="PROSITE" id="PS51186"/>
    </source>
</evidence>
<feature type="domain" description="N-acetyltransferase" evidence="2">
    <location>
        <begin position="6"/>
        <end position="93"/>
    </location>
</feature>
<dbReference type="PROSITE" id="PS51729">
    <property type="entry name" value="GNAT_YJDJ"/>
    <property type="match status" value="1"/>
</dbReference>
<dbReference type="InterPro" id="IPR016181">
    <property type="entry name" value="Acyl_CoA_acyltransferase"/>
</dbReference>
<dbReference type="Gene3D" id="3.40.630.30">
    <property type="match status" value="1"/>
</dbReference>
<evidence type="ECO:0000259" key="2">
    <source>
        <dbReference type="PROSITE" id="PS51729"/>
    </source>
</evidence>
<dbReference type="Proteomes" id="UP000611723">
    <property type="component" value="Unassembled WGS sequence"/>
</dbReference>
<gene>
    <name evidence="3" type="ORF">JKA74_08730</name>
</gene>
<evidence type="ECO:0000313" key="4">
    <source>
        <dbReference type="Proteomes" id="UP000611723"/>
    </source>
</evidence>
<comment type="caution">
    <text evidence="3">The sequence shown here is derived from an EMBL/GenBank/DDBJ whole genome shotgun (WGS) entry which is preliminary data.</text>
</comment>
<dbReference type="EMBL" id="JAEQBW010000003">
    <property type="protein sequence ID" value="MBK6265120.1"/>
    <property type="molecule type" value="Genomic_DNA"/>
</dbReference>
<keyword evidence="4" id="KW-1185">Reference proteome</keyword>
<dbReference type="PROSITE" id="PS51186">
    <property type="entry name" value="GNAT"/>
    <property type="match status" value="1"/>
</dbReference>
<organism evidence="3 4">
    <name type="scientific">Marivirga aurantiaca</name>
    <dbReference type="NCBI Taxonomy" id="2802615"/>
    <lineage>
        <taxon>Bacteria</taxon>
        <taxon>Pseudomonadati</taxon>
        <taxon>Bacteroidota</taxon>
        <taxon>Cytophagia</taxon>
        <taxon>Cytophagales</taxon>
        <taxon>Marivirgaceae</taxon>
        <taxon>Marivirga</taxon>
    </lineage>
</organism>
<accession>A0A935C7U0</accession>
<dbReference type="PANTHER" id="PTHR31435">
    <property type="entry name" value="PROTEIN NATD1"/>
    <property type="match status" value="1"/>
</dbReference>
<proteinExistence type="predicted"/>
<dbReference type="Pfam" id="PF14542">
    <property type="entry name" value="Acetyltransf_CG"/>
    <property type="match status" value="1"/>
</dbReference>